<comment type="similarity">
    <text evidence="1">Belongs to the gemin-2 family.</text>
</comment>
<sequence length="372" mass="42424">MTPYKRKYEELDDSDEEEPSFGKQILPVANLPEDFNGEPMDGMQYLFTVRRDARHLPHITRAPNPYEMNAPTSSKTDDRVIPPHPSLPSEEWRSIFNVRLKNFRKNLVQPTIDVALPPQGEHRRLMPDKKERELWWGFLAGKPESDWNPGKAPKQSAAQRRLLSLAVDPSEPSVEHKRQHSWQTNDEGEVELVLSVDPSESLPTPTGSPTPSEFGEPEPSSVNLGREAVAYKPREPLPSLLRYIDERMALHLLMYFTHWINLHLQRPDPSSRPIETHARWIFALLSKIDDQLSADDMSLLRNLARACIALLKELLQNQTPSIKVENPATLDRHGGYMSSRSCWIILSAVAGVWAQRDLWNDAEDMLKSLGPT</sequence>
<gene>
    <name evidence="3" type="ORF">H0H81_008881</name>
</gene>
<dbReference type="PANTHER" id="PTHR12794:SF0">
    <property type="entry name" value="GEM-ASSOCIATED PROTEIN 2"/>
    <property type="match status" value="1"/>
</dbReference>
<comment type="caution">
    <text evidence="3">The sequence shown here is derived from an EMBL/GenBank/DDBJ whole genome shotgun (WGS) entry which is preliminary data.</text>
</comment>
<dbReference type="Gene3D" id="1.20.58.1070">
    <property type="match status" value="1"/>
</dbReference>
<name>A0A9P7GQP8_9AGAR</name>
<feature type="region of interest" description="Disordered" evidence="2">
    <location>
        <begin position="166"/>
        <end position="221"/>
    </location>
</feature>
<organism evidence="3 4">
    <name type="scientific">Sphagnurus paluster</name>
    <dbReference type="NCBI Taxonomy" id="117069"/>
    <lineage>
        <taxon>Eukaryota</taxon>
        <taxon>Fungi</taxon>
        <taxon>Dikarya</taxon>
        <taxon>Basidiomycota</taxon>
        <taxon>Agaricomycotina</taxon>
        <taxon>Agaricomycetes</taxon>
        <taxon>Agaricomycetidae</taxon>
        <taxon>Agaricales</taxon>
        <taxon>Tricholomatineae</taxon>
        <taxon>Lyophyllaceae</taxon>
        <taxon>Sphagnurus</taxon>
    </lineage>
</organism>
<dbReference type="PRINTS" id="PR02039">
    <property type="entry name" value="SPLICEFRBRR1"/>
</dbReference>
<dbReference type="AlphaFoldDB" id="A0A9P7GQP8"/>
<dbReference type="EMBL" id="JABCKI010000251">
    <property type="protein sequence ID" value="KAG5651382.1"/>
    <property type="molecule type" value="Genomic_DNA"/>
</dbReference>
<evidence type="ECO:0000313" key="4">
    <source>
        <dbReference type="Proteomes" id="UP000717328"/>
    </source>
</evidence>
<evidence type="ECO:0008006" key="5">
    <source>
        <dbReference type="Google" id="ProtNLM"/>
    </source>
</evidence>
<feature type="compositionally biased region" description="Low complexity" evidence="2">
    <location>
        <begin position="198"/>
        <end position="212"/>
    </location>
</feature>
<dbReference type="GO" id="GO:0000387">
    <property type="term" value="P:spliceosomal snRNP assembly"/>
    <property type="evidence" value="ECO:0007669"/>
    <property type="project" value="InterPro"/>
</dbReference>
<proteinExistence type="inferred from homology"/>
<evidence type="ECO:0000256" key="2">
    <source>
        <dbReference type="SAM" id="MobiDB-lite"/>
    </source>
</evidence>
<accession>A0A9P7GQP8</accession>
<dbReference type="InterPro" id="IPR023251">
    <property type="entry name" value="Brr1"/>
</dbReference>
<dbReference type="InterPro" id="IPR035426">
    <property type="entry name" value="Gemin2/Brr1"/>
</dbReference>
<reference evidence="3" key="2">
    <citation type="submission" date="2021-10" db="EMBL/GenBank/DDBJ databases">
        <title>Phylogenomics reveals ancestral predisposition of the termite-cultivated fungus Termitomyces towards a domesticated lifestyle.</title>
        <authorList>
            <person name="Auxier B."/>
            <person name="Grum-Grzhimaylo A."/>
            <person name="Cardenas M.E."/>
            <person name="Lodge J.D."/>
            <person name="Laessoe T."/>
            <person name="Pedersen O."/>
            <person name="Smith M.E."/>
            <person name="Kuyper T.W."/>
            <person name="Franco-Molano E.A."/>
            <person name="Baroni T.J."/>
            <person name="Aanen D.K."/>
        </authorList>
    </citation>
    <scope>NUCLEOTIDE SEQUENCE</scope>
    <source>
        <strain evidence="3">D49</strain>
    </source>
</reference>
<dbReference type="Pfam" id="PF04938">
    <property type="entry name" value="SIP1"/>
    <property type="match status" value="1"/>
</dbReference>
<keyword evidence="4" id="KW-1185">Reference proteome</keyword>
<feature type="region of interest" description="Disordered" evidence="2">
    <location>
        <begin position="60"/>
        <end position="86"/>
    </location>
</feature>
<dbReference type="PANTHER" id="PTHR12794">
    <property type="entry name" value="GEMIN2"/>
    <property type="match status" value="1"/>
</dbReference>
<feature type="region of interest" description="Disordered" evidence="2">
    <location>
        <begin position="1"/>
        <end position="37"/>
    </location>
</feature>
<evidence type="ECO:0000313" key="3">
    <source>
        <dbReference type="EMBL" id="KAG5651382.1"/>
    </source>
</evidence>
<evidence type="ECO:0000256" key="1">
    <source>
        <dbReference type="ARBA" id="ARBA00025758"/>
    </source>
</evidence>
<dbReference type="OrthoDB" id="428895at2759"/>
<dbReference type="Proteomes" id="UP000717328">
    <property type="component" value="Unassembled WGS sequence"/>
</dbReference>
<dbReference type="GO" id="GO:0030532">
    <property type="term" value="C:small nuclear ribonucleoprotein complex"/>
    <property type="evidence" value="ECO:0007669"/>
    <property type="project" value="InterPro"/>
</dbReference>
<reference evidence="3" key="1">
    <citation type="submission" date="2021-02" db="EMBL/GenBank/DDBJ databases">
        <authorList>
            <person name="Nieuwenhuis M."/>
            <person name="Van De Peppel L.J.J."/>
        </authorList>
    </citation>
    <scope>NUCLEOTIDE SEQUENCE</scope>
    <source>
        <strain evidence="3">D49</strain>
    </source>
</reference>
<feature type="compositionally biased region" description="Acidic residues" evidence="2">
    <location>
        <begin position="10"/>
        <end position="19"/>
    </location>
</feature>
<protein>
    <recommendedName>
        <fullName evidence="5">Gem-associated protein 2</fullName>
    </recommendedName>
</protein>
<dbReference type="GO" id="GO:0032797">
    <property type="term" value="C:SMN complex"/>
    <property type="evidence" value="ECO:0007669"/>
    <property type="project" value="TreeGrafter"/>
</dbReference>